<dbReference type="InterPro" id="IPR055259">
    <property type="entry name" value="YkvP/CgeB_Glyco_trans-like"/>
</dbReference>
<gene>
    <name evidence="2" type="ORF">SAMN06295933_0649</name>
</gene>
<sequence length="430" mass="49718">MLKEKIMNSKKVLRILVVLPLYGGSLPVGRFCVAALKEMGHLVETFEAPEFYDAYNALDNLKVTSDRHQYLQNSFLQVLSQAVLAKTETFEPDMVLSMAQAPLTHQALKRLRRDNVLTAMWFVEDFRLFTYWQSFAPLYDIFAVIQKDHFFDKLKDIGVENTLYLPLAAHPEFHRPLDINSIDTRKYGSDVSFMGAGYPNRRMAFRTLIHHGLKIWGSEWEGDHVLDKYIQLGGRRVSSEECVKIFNATKINLNLHSSINVDNIVSDGDFINPRTFEIAACGAFQLVDRRKLMPEAFKDGELAYFDNLKDLDDKISYFLDHPEERKSYAEKGRKRVLADHTYVIRMQTLINFATEKILGWPKERESDTFFGQDFPEDIKNNVIQLIEKLGLPLSVNFEDLVSAVRMQHGELSPLDTAILFLDEWKKTYKR</sequence>
<evidence type="ECO:0000313" key="2">
    <source>
        <dbReference type="EMBL" id="SME93838.1"/>
    </source>
</evidence>
<dbReference type="Proteomes" id="UP000192906">
    <property type="component" value="Unassembled WGS sequence"/>
</dbReference>
<dbReference type="AlphaFoldDB" id="A0A1X7CC29"/>
<dbReference type="Pfam" id="PF13524">
    <property type="entry name" value="Glyco_trans_1_2"/>
    <property type="match status" value="1"/>
</dbReference>
<proteinExistence type="predicted"/>
<dbReference type="STRING" id="1519643.SAMN06295933_0649"/>
<protein>
    <submittedName>
        <fullName evidence="2">Spore maturation protein CgeB</fullName>
    </submittedName>
</protein>
<evidence type="ECO:0000313" key="3">
    <source>
        <dbReference type="Proteomes" id="UP000192906"/>
    </source>
</evidence>
<evidence type="ECO:0000259" key="1">
    <source>
        <dbReference type="Pfam" id="PF13524"/>
    </source>
</evidence>
<reference evidence="3" key="1">
    <citation type="submission" date="2017-04" db="EMBL/GenBank/DDBJ databases">
        <authorList>
            <person name="Varghese N."/>
            <person name="Submissions S."/>
        </authorList>
    </citation>
    <scope>NUCLEOTIDE SEQUENCE [LARGE SCALE GENOMIC DNA]</scope>
    <source>
        <strain evidence="3">K3S</strain>
    </source>
</reference>
<feature type="domain" description="Spore protein YkvP/CgeB glycosyl transferase-like" evidence="1">
    <location>
        <begin position="204"/>
        <end position="350"/>
    </location>
</feature>
<name>A0A1X7CC29_9BACT</name>
<keyword evidence="3" id="KW-1185">Reference proteome</keyword>
<accession>A0A1X7CC29</accession>
<dbReference type="SUPFAM" id="SSF53756">
    <property type="entry name" value="UDP-Glycosyltransferase/glycogen phosphorylase"/>
    <property type="match status" value="1"/>
</dbReference>
<dbReference type="EMBL" id="FWZU01000001">
    <property type="protein sequence ID" value="SME93838.1"/>
    <property type="molecule type" value="Genomic_DNA"/>
</dbReference>
<organism evidence="2 3">
    <name type="scientific">Desulfovibrio gilichinskyi</name>
    <dbReference type="NCBI Taxonomy" id="1519643"/>
    <lineage>
        <taxon>Bacteria</taxon>
        <taxon>Pseudomonadati</taxon>
        <taxon>Thermodesulfobacteriota</taxon>
        <taxon>Desulfovibrionia</taxon>
        <taxon>Desulfovibrionales</taxon>
        <taxon>Desulfovibrionaceae</taxon>
        <taxon>Desulfovibrio</taxon>
    </lineage>
</organism>